<accession>A0A6M1LQY6</accession>
<reference evidence="1 2" key="1">
    <citation type="submission" date="2020-02" db="EMBL/GenBank/DDBJ databases">
        <authorList>
            <person name="Kim H.M."/>
            <person name="Jeon C.O."/>
        </authorList>
    </citation>
    <scope>NUCLEOTIDE SEQUENCE [LARGE SCALE GENOMIC DNA]</scope>
    <source>
        <strain evidence="1 2">PeD5</strain>
    </source>
</reference>
<reference evidence="1 2" key="2">
    <citation type="submission" date="2020-03" db="EMBL/GenBank/DDBJ databases">
        <title>Roseomonas stagni sp. nov., isolated from pond water in Japan.</title>
        <authorList>
            <person name="Furuhata K."/>
            <person name="Miyamoto H."/>
            <person name="Goto K."/>
        </authorList>
    </citation>
    <scope>NUCLEOTIDE SEQUENCE [LARGE SCALE GENOMIC DNA]</scope>
    <source>
        <strain evidence="1 2">PeD5</strain>
    </source>
</reference>
<protein>
    <submittedName>
        <fullName evidence="1">Biliverdin-producing heme oxygenase</fullName>
    </submittedName>
</protein>
<evidence type="ECO:0000313" key="1">
    <source>
        <dbReference type="EMBL" id="NGM22379.1"/>
    </source>
</evidence>
<dbReference type="Pfam" id="PF01126">
    <property type="entry name" value="Heme_oxygenase"/>
    <property type="match status" value="1"/>
</dbReference>
<comment type="caution">
    <text evidence="1">The sequence shown here is derived from an EMBL/GenBank/DDBJ whole genome shotgun (WGS) entry which is preliminary data.</text>
</comment>
<proteinExistence type="predicted"/>
<dbReference type="InterPro" id="IPR016053">
    <property type="entry name" value="Haem_Oase-like"/>
</dbReference>
<dbReference type="InterPro" id="IPR016084">
    <property type="entry name" value="Haem_Oase-like_multi-hlx"/>
</dbReference>
<dbReference type="Proteomes" id="UP000475385">
    <property type="component" value="Unassembled WGS sequence"/>
</dbReference>
<sequence>MTTSARDALREATGAVHERLHGVECFARLASGRITREEYRALLARLQGFHAALEAALAAAPSLSPSLAIWGIDLAERRRSPLLVADRAALGDEAAVPAAPIPVPGSAATAMGWLYVSEGSTLGGLHLARALDPLLGEAREGRLFLLGHGARHGAMWRECCAAIEACGADPARRQAMTEGAVAGFHGFESWFGEVD</sequence>
<organism evidence="1 2">
    <name type="scientific">Falsiroseomonas algicola</name>
    <dbReference type="NCBI Taxonomy" id="2716930"/>
    <lineage>
        <taxon>Bacteria</taxon>
        <taxon>Pseudomonadati</taxon>
        <taxon>Pseudomonadota</taxon>
        <taxon>Alphaproteobacteria</taxon>
        <taxon>Acetobacterales</taxon>
        <taxon>Roseomonadaceae</taxon>
        <taxon>Falsiroseomonas</taxon>
    </lineage>
</organism>
<evidence type="ECO:0000313" key="2">
    <source>
        <dbReference type="Proteomes" id="UP000475385"/>
    </source>
</evidence>
<keyword evidence="2" id="KW-1185">Reference proteome</keyword>
<dbReference type="SUPFAM" id="SSF48613">
    <property type="entry name" value="Heme oxygenase-like"/>
    <property type="match status" value="1"/>
</dbReference>
<dbReference type="CDD" id="cd19166">
    <property type="entry name" value="HemeO-bac"/>
    <property type="match status" value="1"/>
</dbReference>
<dbReference type="RefSeq" id="WP_164696287.1">
    <property type="nucleotide sequence ID" value="NZ_JAAIKB010000009.1"/>
</dbReference>
<dbReference type="AlphaFoldDB" id="A0A6M1LQY6"/>
<dbReference type="EMBL" id="JAAIKB010000009">
    <property type="protein sequence ID" value="NGM22379.1"/>
    <property type="molecule type" value="Genomic_DNA"/>
</dbReference>
<dbReference type="Gene3D" id="1.20.910.10">
    <property type="entry name" value="Heme oxygenase-like"/>
    <property type="match status" value="1"/>
</dbReference>
<dbReference type="GO" id="GO:0004392">
    <property type="term" value="F:heme oxygenase (decyclizing) activity"/>
    <property type="evidence" value="ECO:0007669"/>
    <property type="project" value="InterPro"/>
</dbReference>
<dbReference type="GO" id="GO:0006788">
    <property type="term" value="P:heme oxidation"/>
    <property type="evidence" value="ECO:0007669"/>
    <property type="project" value="InterPro"/>
</dbReference>
<name>A0A6M1LQY6_9PROT</name>
<gene>
    <name evidence="1" type="ORF">G3576_20340</name>
</gene>